<evidence type="ECO:0008006" key="3">
    <source>
        <dbReference type="Google" id="ProtNLM"/>
    </source>
</evidence>
<dbReference type="Proteomes" id="UP000187134">
    <property type="component" value="Unassembled WGS sequence"/>
</dbReference>
<dbReference type="AlphaFoldDB" id="A0A1R1BYY8"/>
<reference evidence="1 2" key="1">
    <citation type="submission" date="2016-11" db="EMBL/GenBank/DDBJ databases">
        <title>Paenibacillus species isolates.</title>
        <authorList>
            <person name="Beno S.M."/>
        </authorList>
    </citation>
    <scope>NUCLEOTIDE SEQUENCE [LARGE SCALE GENOMIC DNA]</scope>
    <source>
        <strain evidence="1 2">FSL H8-0246</strain>
    </source>
</reference>
<dbReference type="EMBL" id="MRTJ01000002">
    <property type="protein sequence ID" value="OMF15051.1"/>
    <property type="molecule type" value="Genomic_DNA"/>
</dbReference>
<sequence length="71" mass="7684">MKVLNYASDLAVKTFVSASAAGVEELINAWMLSKPHTFVTGLEFSSTVDPSSNTLEFAAIIVYQPSEQDQS</sequence>
<name>A0A1R1BYY8_PAEAM</name>
<evidence type="ECO:0000313" key="2">
    <source>
        <dbReference type="Proteomes" id="UP000187134"/>
    </source>
</evidence>
<evidence type="ECO:0000313" key="1">
    <source>
        <dbReference type="EMBL" id="OMF15051.1"/>
    </source>
</evidence>
<dbReference type="RefSeq" id="WP_076331367.1">
    <property type="nucleotide sequence ID" value="NZ_MRTJ01000002.1"/>
</dbReference>
<dbReference type="OrthoDB" id="2665039at2"/>
<organism evidence="1 2">
    <name type="scientific">Paenibacillus amylolyticus</name>
    <dbReference type="NCBI Taxonomy" id="1451"/>
    <lineage>
        <taxon>Bacteria</taxon>
        <taxon>Bacillati</taxon>
        <taxon>Bacillota</taxon>
        <taxon>Bacilli</taxon>
        <taxon>Bacillales</taxon>
        <taxon>Paenibacillaceae</taxon>
        <taxon>Paenibacillus</taxon>
    </lineage>
</organism>
<accession>A0A1R1BYY8</accession>
<comment type="caution">
    <text evidence="1">The sequence shown here is derived from an EMBL/GenBank/DDBJ whole genome shotgun (WGS) entry which is preliminary data.</text>
</comment>
<proteinExistence type="predicted"/>
<protein>
    <recommendedName>
        <fullName evidence="3">Dodecin domain-containing protein</fullName>
    </recommendedName>
</protein>
<gene>
    <name evidence="1" type="ORF">BK131_09095</name>
</gene>